<dbReference type="OrthoDB" id="1845399at2"/>
<dbReference type="Pfam" id="PF20085">
    <property type="entry name" value="TGL"/>
    <property type="match status" value="1"/>
</dbReference>
<accession>A0A1G8K719</accession>
<evidence type="ECO:0000313" key="4">
    <source>
        <dbReference type="Proteomes" id="UP000199050"/>
    </source>
</evidence>
<dbReference type="STRING" id="1174501.SAMN05216192_10555"/>
<gene>
    <name evidence="3" type="ORF">SAMN05216192_10555</name>
</gene>
<reference evidence="4" key="1">
    <citation type="submission" date="2016-10" db="EMBL/GenBank/DDBJ databases">
        <authorList>
            <person name="Varghese N."/>
            <person name="Submissions S."/>
        </authorList>
    </citation>
    <scope>NUCLEOTIDE SEQUENCE [LARGE SCALE GENOMIC DNA]</scope>
    <source>
        <strain evidence="4">CGMCC 1.11012</strain>
    </source>
</reference>
<dbReference type="RefSeq" id="WP_090713266.1">
    <property type="nucleotide sequence ID" value="NZ_CBCSKY010000002.1"/>
</dbReference>
<keyword evidence="1 3" id="KW-0808">Transferase</keyword>
<evidence type="ECO:0000256" key="1">
    <source>
        <dbReference type="ARBA" id="ARBA00022679"/>
    </source>
</evidence>
<protein>
    <submittedName>
        <fullName evidence="3">Protein-glutamine gamma-glutamyltransferase</fullName>
    </submittedName>
</protein>
<dbReference type="GO" id="GO:0003810">
    <property type="term" value="F:protein-glutamine gamma-glutamyltransferase activity"/>
    <property type="evidence" value="ECO:0007669"/>
    <property type="project" value="InterPro"/>
</dbReference>
<dbReference type="Proteomes" id="UP000199050">
    <property type="component" value="Unassembled WGS sequence"/>
</dbReference>
<dbReference type="InterPro" id="IPR020916">
    <property type="entry name" value="Gln_gamma-glutamylTfrase_bac"/>
</dbReference>
<proteinExistence type="predicted"/>
<dbReference type="GO" id="GO:0030435">
    <property type="term" value="P:sporulation resulting in formation of a cellular spore"/>
    <property type="evidence" value="ECO:0007669"/>
    <property type="project" value="UniProtKB-KW"/>
</dbReference>
<dbReference type="AlphaFoldDB" id="A0A1G8K719"/>
<dbReference type="EMBL" id="FNDX01000005">
    <property type="protein sequence ID" value="SDI39203.1"/>
    <property type="molecule type" value="Genomic_DNA"/>
</dbReference>
<evidence type="ECO:0000313" key="3">
    <source>
        <dbReference type="EMBL" id="SDI39203.1"/>
    </source>
</evidence>
<keyword evidence="2" id="KW-0749">Sporulation</keyword>
<keyword evidence="4" id="KW-1185">Reference proteome</keyword>
<evidence type="ECO:0000256" key="2">
    <source>
        <dbReference type="ARBA" id="ARBA00022969"/>
    </source>
</evidence>
<sequence length="241" mass="26805">MGLGYGSPGGSSFEQQMRAEIIQAANLMNVGKTDFSNFKNSRCNPQYWNRTAGGGFELKPGVRPSAAINDIFVNGQLYAFECAMAMVMILYKATIASIGAEAFDRYFTDLYLWDWNYDSNLQMITTFNKFEMQAGDVVYFRNPDHDPELPEWQGENAIMLGADRYYGHGLGIKSAEEMIASLNRKRVPGSRTSAYLTDEALHPNFDYISGLAARGGVPAVKGNSGKNAVYSRIGVRTYIYK</sequence>
<organism evidence="3 4">
    <name type="scientific">Paenibacillus typhae</name>
    <dbReference type="NCBI Taxonomy" id="1174501"/>
    <lineage>
        <taxon>Bacteria</taxon>
        <taxon>Bacillati</taxon>
        <taxon>Bacillota</taxon>
        <taxon>Bacilli</taxon>
        <taxon>Bacillales</taxon>
        <taxon>Paenibacillaceae</taxon>
        <taxon>Paenibacillus</taxon>
    </lineage>
</organism>
<name>A0A1G8K719_9BACL</name>